<gene>
    <name evidence="9" type="ORF">DCC39_15815</name>
</gene>
<dbReference type="CDD" id="cd03318">
    <property type="entry name" value="MLE"/>
    <property type="match status" value="1"/>
</dbReference>
<dbReference type="NCBIfam" id="TIGR02534">
    <property type="entry name" value="mucon_cyclo"/>
    <property type="match status" value="1"/>
</dbReference>
<dbReference type="OrthoDB" id="9775391at2"/>
<dbReference type="SFLD" id="SFLDG01258">
    <property type="entry name" value="(chloro)muconate_cycloisomeras"/>
    <property type="match status" value="1"/>
</dbReference>
<evidence type="ECO:0000256" key="1">
    <source>
        <dbReference type="ARBA" id="ARBA00001936"/>
    </source>
</evidence>
<protein>
    <submittedName>
        <fullName evidence="9">Muconate cycloisomerase</fullName>
    </submittedName>
</protein>
<keyword evidence="7 9" id="KW-0413">Isomerase</keyword>
<dbReference type="GO" id="GO:0030145">
    <property type="term" value="F:manganese ion binding"/>
    <property type="evidence" value="ECO:0007669"/>
    <property type="project" value="InterPro"/>
</dbReference>
<dbReference type="AlphaFoldDB" id="A0A2U1JSD9"/>
<evidence type="ECO:0000256" key="6">
    <source>
        <dbReference type="ARBA" id="ARBA00023211"/>
    </source>
</evidence>
<dbReference type="SUPFAM" id="SSF54826">
    <property type="entry name" value="Enolase N-terminal domain-like"/>
    <property type="match status" value="1"/>
</dbReference>
<keyword evidence="4" id="KW-0479">Metal-binding</keyword>
<dbReference type="GO" id="GO:0016854">
    <property type="term" value="F:racemase and epimerase activity"/>
    <property type="evidence" value="ECO:0007669"/>
    <property type="project" value="UniProtKB-ARBA"/>
</dbReference>
<comment type="pathway">
    <text evidence="2">Aromatic compound metabolism.</text>
</comment>
<dbReference type="InterPro" id="IPR013370">
    <property type="entry name" value="Chloromuconate_cycloisomerase"/>
</dbReference>
<dbReference type="Pfam" id="PF13378">
    <property type="entry name" value="MR_MLE_C"/>
    <property type="match status" value="1"/>
</dbReference>
<dbReference type="SFLD" id="SFLDF00009">
    <property type="entry name" value="o-succinylbenzoate_synthase"/>
    <property type="match status" value="1"/>
</dbReference>
<keyword evidence="5" id="KW-0058">Aromatic hydrocarbons catabolism</keyword>
<comment type="similarity">
    <text evidence="3">Belongs to the mandelate racemase/muconate lactonizing enzyme family.</text>
</comment>
<evidence type="ECO:0000256" key="2">
    <source>
        <dbReference type="ARBA" id="ARBA00005211"/>
    </source>
</evidence>
<proteinExistence type="inferred from homology"/>
<dbReference type="InterPro" id="IPR018110">
    <property type="entry name" value="Mandel_Rmase/mucon_lact_enz_CS"/>
</dbReference>
<dbReference type="GO" id="GO:0018849">
    <property type="term" value="F:muconate cycloisomerase activity"/>
    <property type="evidence" value="ECO:0007669"/>
    <property type="project" value="InterPro"/>
</dbReference>
<comment type="cofactor">
    <cofactor evidence="1">
        <name>Mn(2+)</name>
        <dbReference type="ChEBI" id="CHEBI:29035"/>
    </cofactor>
</comment>
<dbReference type="InterPro" id="IPR029017">
    <property type="entry name" value="Enolase-like_N"/>
</dbReference>
<evidence type="ECO:0000313" key="9">
    <source>
        <dbReference type="EMBL" id="PWA08032.1"/>
    </source>
</evidence>
<name>A0A2U1JSD9_9BACI</name>
<evidence type="ECO:0000259" key="8">
    <source>
        <dbReference type="SMART" id="SM00922"/>
    </source>
</evidence>
<dbReference type="EMBL" id="QCZG01000043">
    <property type="protein sequence ID" value="PWA08032.1"/>
    <property type="molecule type" value="Genomic_DNA"/>
</dbReference>
<feature type="domain" description="Mandelate racemase/muconate lactonizing enzyme C-terminal" evidence="8">
    <location>
        <begin position="144"/>
        <end position="242"/>
    </location>
</feature>
<organism evidence="9 10">
    <name type="scientific">Pueribacillus theae</name>
    <dbReference type="NCBI Taxonomy" id="2171751"/>
    <lineage>
        <taxon>Bacteria</taxon>
        <taxon>Bacillati</taxon>
        <taxon>Bacillota</taxon>
        <taxon>Bacilli</taxon>
        <taxon>Bacillales</taxon>
        <taxon>Bacillaceae</taxon>
        <taxon>Pueribacillus</taxon>
    </lineage>
</organism>
<keyword evidence="6" id="KW-0464">Manganese</keyword>
<evidence type="ECO:0000256" key="3">
    <source>
        <dbReference type="ARBA" id="ARBA00008031"/>
    </source>
</evidence>
<sequence>MNIRSVDIYILDIPTVRPHQLAMHTITAQSIVVARITNEAGLEGWSEVATIGGASYGEGTPEAIKANIDKYITPLLIGKDPTHFSKIMFEISKAVRGNHFAKAVVEEAMIDLVAKSKNIPAYELLGGKIHDSLPLAWTLASGDTGKDIEEAKEMLQKKRHKIFKLKIGKGDPHKNIDHVLKIIAAVGDQARVTVDVNQAWDETTANYCIEVLQDGGVSMVEQPLPTWDNEGMARLTERFKLPIMADESANSVHDVFQIIKHRYGNCIALKPCKHGGLMETKKVAAIAESSGFGLYGGTMIESSLGTAACASVYATIPELEFGTEIFGPMLFKDSITVNDLQFENFEIIIPDGPGFGMEIDLDKVKHYARGYSYNLS</sequence>
<reference evidence="9 10" key="1">
    <citation type="submission" date="2018-04" db="EMBL/GenBank/DDBJ databases">
        <title>Camelliibacillus theae gen. nov., sp. nov., isolated from Pu'er tea.</title>
        <authorList>
            <person name="Niu L."/>
        </authorList>
    </citation>
    <scope>NUCLEOTIDE SEQUENCE [LARGE SCALE GENOMIC DNA]</scope>
    <source>
        <strain evidence="9 10">T8</strain>
    </source>
</reference>
<dbReference type="InterPro" id="IPR013341">
    <property type="entry name" value="Mandelate_racemase_N_dom"/>
</dbReference>
<dbReference type="Pfam" id="PF02746">
    <property type="entry name" value="MR_MLE_N"/>
    <property type="match status" value="1"/>
</dbReference>
<dbReference type="InterPro" id="IPR013342">
    <property type="entry name" value="Mandelate_racemase_C"/>
</dbReference>
<accession>A0A2U1JSD9</accession>
<evidence type="ECO:0000313" key="10">
    <source>
        <dbReference type="Proteomes" id="UP000245998"/>
    </source>
</evidence>
<dbReference type="GO" id="GO:0009063">
    <property type="term" value="P:amino acid catabolic process"/>
    <property type="evidence" value="ECO:0007669"/>
    <property type="project" value="InterPro"/>
</dbReference>
<dbReference type="Gene3D" id="3.30.390.10">
    <property type="entry name" value="Enolase-like, N-terminal domain"/>
    <property type="match status" value="1"/>
</dbReference>
<dbReference type="PANTHER" id="PTHR48073:SF2">
    <property type="entry name" value="O-SUCCINYLBENZOATE SYNTHASE"/>
    <property type="match status" value="1"/>
</dbReference>
<evidence type="ECO:0000256" key="5">
    <source>
        <dbReference type="ARBA" id="ARBA00022797"/>
    </source>
</evidence>
<dbReference type="InterPro" id="IPR036849">
    <property type="entry name" value="Enolase-like_C_sf"/>
</dbReference>
<dbReference type="SUPFAM" id="SSF51604">
    <property type="entry name" value="Enolase C-terminal domain-like"/>
    <property type="match status" value="1"/>
</dbReference>
<dbReference type="SFLD" id="SFLDS00001">
    <property type="entry name" value="Enolase"/>
    <property type="match status" value="1"/>
</dbReference>
<dbReference type="SFLD" id="SFLDG00180">
    <property type="entry name" value="muconate_cycloisomerase"/>
    <property type="match status" value="1"/>
</dbReference>
<dbReference type="InterPro" id="IPR029065">
    <property type="entry name" value="Enolase_C-like"/>
</dbReference>
<comment type="caution">
    <text evidence="9">The sequence shown here is derived from an EMBL/GenBank/DDBJ whole genome shotgun (WGS) entry which is preliminary data.</text>
</comment>
<dbReference type="SMART" id="SM00922">
    <property type="entry name" value="MR_MLE"/>
    <property type="match status" value="1"/>
</dbReference>
<dbReference type="GO" id="GO:0018850">
    <property type="term" value="F:chloromuconate cycloisomerase activity"/>
    <property type="evidence" value="ECO:0007669"/>
    <property type="project" value="InterPro"/>
</dbReference>
<dbReference type="Proteomes" id="UP000245998">
    <property type="component" value="Unassembled WGS sequence"/>
</dbReference>
<dbReference type="PANTHER" id="PTHR48073">
    <property type="entry name" value="O-SUCCINYLBENZOATE SYNTHASE-RELATED"/>
    <property type="match status" value="1"/>
</dbReference>
<evidence type="ECO:0000256" key="4">
    <source>
        <dbReference type="ARBA" id="ARBA00022723"/>
    </source>
</evidence>
<keyword evidence="10" id="KW-1185">Reference proteome</keyword>
<dbReference type="PROSITE" id="PS00909">
    <property type="entry name" value="MR_MLE_2"/>
    <property type="match status" value="1"/>
</dbReference>
<evidence type="ECO:0000256" key="7">
    <source>
        <dbReference type="ARBA" id="ARBA00023235"/>
    </source>
</evidence>
<dbReference type="Gene3D" id="3.20.20.120">
    <property type="entry name" value="Enolase-like C-terminal domain"/>
    <property type="match status" value="1"/>
</dbReference>